<evidence type="ECO:0000313" key="2">
    <source>
        <dbReference type="Proteomes" id="UP000789920"/>
    </source>
</evidence>
<gene>
    <name evidence="1" type="ORF">RPERSI_LOCUS12190</name>
</gene>
<reference evidence="1" key="1">
    <citation type="submission" date="2021-06" db="EMBL/GenBank/DDBJ databases">
        <authorList>
            <person name="Kallberg Y."/>
            <person name="Tangrot J."/>
            <person name="Rosling A."/>
        </authorList>
    </citation>
    <scope>NUCLEOTIDE SEQUENCE</scope>
    <source>
        <strain evidence="1">MA461A</strain>
    </source>
</reference>
<feature type="non-terminal residue" evidence="1">
    <location>
        <position position="109"/>
    </location>
</feature>
<comment type="caution">
    <text evidence="1">The sequence shown here is derived from an EMBL/GenBank/DDBJ whole genome shotgun (WGS) entry which is preliminary data.</text>
</comment>
<name>A0ACA9Q0B0_9GLOM</name>
<accession>A0ACA9Q0B0</accession>
<organism evidence="1 2">
    <name type="scientific">Racocetra persica</name>
    <dbReference type="NCBI Taxonomy" id="160502"/>
    <lineage>
        <taxon>Eukaryota</taxon>
        <taxon>Fungi</taxon>
        <taxon>Fungi incertae sedis</taxon>
        <taxon>Mucoromycota</taxon>
        <taxon>Glomeromycotina</taxon>
        <taxon>Glomeromycetes</taxon>
        <taxon>Diversisporales</taxon>
        <taxon>Gigasporaceae</taxon>
        <taxon>Racocetra</taxon>
    </lineage>
</organism>
<dbReference type="EMBL" id="CAJVQC010025875">
    <property type="protein sequence ID" value="CAG8731326.1"/>
    <property type="molecule type" value="Genomic_DNA"/>
</dbReference>
<evidence type="ECO:0000313" key="1">
    <source>
        <dbReference type="EMBL" id="CAG8731326.1"/>
    </source>
</evidence>
<feature type="non-terminal residue" evidence="1">
    <location>
        <position position="1"/>
    </location>
</feature>
<sequence>EIGISILRQSDELLAFHDEMGHLFGTFSNHSSLEERATNCEPGYYPCDTCCGIYCCMPNSFCCENEAGCCKLGGYQCCGNGNCCTEYEYCDQDGLCKMGWTPPTKVSQA</sequence>
<protein>
    <submittedName>
        <fullName evidence="1">7209_t:CDS:1</fullName>
    </submittedName>
</protein>
<keyword evidence="2" id="KW-1185">Reference proteome</keyword>
<proteinExistence type="predicted"/>
<dbReference type="Proteomes" id="UP000789920">
    <property type="component" value="Unassembled WGS sequence"/>
</dbReference>